<proteinExistence type="predicted"/>
<organism evidence="1">
    <name type="scientific">Arion vulgaris</name>
    <dbReference type="NCBI Taxonomy" id="1028688"/>
    <lineage>
        <taxon>Eukaryota</taxon>
        <taxon>Metazoa</taxon>
        <taxon>Spiralia</taxon>
        <taxon>Lophotrochozoa</taxon>
        <taxon>Mollusca</taxon>
        <taxon>Gastropoda</taxon>
        <taxon>Heterobranchia</taxon>
        <taxon>Euthyneura</taxon>
        <taxon>Panpulmonata</taxon>
        <taxon>Eupulmonata</taxon>
        <taxon>Stylommatophora</taxon>
        <taxon>Helicina</taxon>
        <taxon>Arionoidea</taxon>
        <taxon>Arionidae</taxon>
        <taxon>Arion</taxon>
    </lineage>
</organism>
<dbReference type="AlphaFoldDB" id="A0A0B7AT32"/>
<feature type="non-terminal residue" evidence="1">
    <location>
        <position position="1"/>
    </location>
</feature>
<name>A0A0B7AT32_9EUPU</name>
<gene>
    <name evidence="1" type="primary">ORF140204</name>
</gene>
<dbReference type="EMBL" id="HACG01037143">
    <property type="protein sequence ID" value="CEK84008.1"/>
    <property type="molecule type" value="Transcribed_RNA"/>
</dbReference>
<accession>A0A0B7AT32</accession>
<reference evidence="1" key="1">
    <citation type="submission" date="2014-12" db="EMBL/GenBank/DDBJ databases">
        <title>Insight into the proteome of Arion vulgaris.</title>
        <authorList>
            <person name="Aradska J."/>
            <person name="Bulat T."/>
            <person name="Smidak R."/>
            <person name="Sarate P."/>
            <person name="Gangsoo J."/>
            <person name="Sialana F."/>
            <person name="Bilban M."/>
            <person name="Lubec G."/>
        </authorList>
    </citation>
    <scope>NUCLEOTIDE SEQUENCE</scope>
    <source>
        <tissue evidence="1">Skin</tissue>
    </source>
</reference>
<protein>
    <submittedName>
        <fullName evidence="1">Uncharacterized protein</fullName>
    </submittedName>
</protein>
<sequence>FTQKSVRRATPDIMATPEFITSERRRRRRIGDETEKRHIEKIDFMDDKLNGTDYYQHLN</sequence>
<evidence type="ECO:0000313" key="1">
    <source>
        <dbReference type="EMBL" id="CEK84008.1"/>
    </source>
</evidence>